<evidence type="ECO:0000313" key="2">
    <source>
        <dbReference type="EMBL" id="SER76468.1"/>
    </source>
</evidence>
<keyword evidence="1" id="KW-0812">Transmembrane</keyword>
<comment type="caution">
    <text evidence="2">The sequence shown here is derived from an EMBL/GenBank/DDBJ whole genome shotgun (WGS) entry which is preliminary data.</text>
</comment>
<gene>
    <name evidence="2" type="ORF">SAMN05444126_105106</name>
</gene>
<keyword evidence="1" id="KW-1133">Transmembrane helix</keyword>
<dbReference type="Proteomes" id="UP000199318">
    <property type="component" value="Unassembled WGS sequence"/>
</dbReference>
<sequence>MLKQWGFPGLFTMILVLAPASTVLADENGNGGSLSDGPFVIVAFATLIVMAYYMIRE</sequence>
<keyword evidence="1" id="KW-0472">Membrane</keyword>
<reference evidence="3" key="1">
    <citation type="submission" date="2016-10" db="EMBL/GenBank/DDBJ databases">
        <authorList>
            <person name="de Groot N.N."/>
        </authorList>
    </citation>
    <scope>NUCLEOTIDE SEQUENCE [LARGE SCALE GENOMIC DNA]</scope>
    <source>
        <strain evidence="3">10nlg</strain>
    </source>
</reference>
<organism evidence="2 3">
    <name type="scientific">Salisediminibacterium halotolerans</name>
    <dbReference type="NCBI Taxonomy" id="517425"/>
    <lineage>
        <taxon>Bacteria</taxon>
        <taxon>Bacillati</taxon>
        <taxon>Bacillota</taxon>
        <taxon>Bacilli</taxon>
        <taxon>Bacillales</taxon>
        <taxon>Bacillaceae</taxon>
        <taxon>Salisediminibacterium</taxon>
    </lineage>
</organism>
<proteinExistence type="predicted"/>
<evidence type="ECO:0000256" key="1">
    <source>
        <dbReference type="SAM" id="Phobius"/>
    </source>
</evidence>
<name>A0A1H9RV64_9BACI</name>
<accession>A0A1H9RV64</accession>
<dbReference type="EMBL" id="FOGV01000005">
    <property type="protein sequence ID" value="SER76468.1"/>
    <property type="molecule type" value="Genomic_DNA"/>
</dbReference>
<protein>
    <submittedName>
        <fullName evidence="2">Uncharacterized protein</fullName>
    </submittedName>
</protein>
<feature type="transmembrane region" description="Helical" evidence="1">
    <location>
        <begin position="35"/>
        <end position="55"/>
    </location>
</feature>
<keyword evidence="3" id="KW-1185">Reference proteome</keyword>
<dbReference type="RefSeq" id="WP_154718751.1">
    <property type="nucleotide sequence ID" value="NZ_BJVE01000045.1"/>
</dbReference>
<evidence type="ECO:0000313" key="3">
    <source>
        <dbReference type="Proteomes" id="UP000199318"/>
    </source>
</evidence>
<dbReference type="AlphaFoldDB" id="A0A1H9RV64"/>